<gene>
    <name evidence="2" type="primary">LOC115202067</name>
</gene>
<protein>
    <submittedName>
        <fullName evidence="2">Uncharacterized LOC115202067</fullName>
    </submittedName>
</protein>
<proteinExistence type="predicted"/>
<reference evidence="2" key="2">
    <citation type="submission" date="2025-09" db="UniProtKB">
        <authorList>
            <consortium name="Ensembl"/>
        </authorList>
    </citation>
    <scope>IDENTIFICATION</scope>
</reference>
<accession>A0A674DXY2</accession>
<dbReference type="Proteomes" id="UP000472277">
    <property type="component" value="Chromosome 11"/>
</dbReference>
<keyword evidence="1" id="KW-0732">Signal</keyword>
<dbReference type="GeneTree" id="ENSGT00940000182397"/>
<reference evidence="2" key="1">
    <citation type="submission" date="2025-08" db="UniProtKB">
        <authorList>
            <consortium name="Ensembl"/>
        </authorList>
    </citation>
    <scope>IDENTIFICATION</scope>
</reference>
<evidence type="ECO:0000313" key="2">
    <source>
        <dbReference type="Ensembl" id="ENSSTUP00000100374.1"/>
    </source>
</evidence>
<dbReference type="InParanoid" id="A0A674DXY2"/>
<feature type="chain" id="PRO_5025513035" evidence="1">
    <location>
        <begin position="39"/>
        <end position="250"/>
    </location>
</feature>
<dbReference type="Ensembl" id="ENSSTUT00000107672.1">
    <property type="protein sequence ID" value="ENSSTUP00000100374.1"/>
    <property type="gene ID" value="ENSSTUG00000044965.1"/>
</dbReference>
<dbReference type="OMA" id="NMFCMLW"/>
<name>A0A674DXY2_SALTR</name>
<feature type="signal peptide" evidence="1">
    <location>
        <begin position="1"/>
        <end position="38"/>
    </location>
</feature>
<sequence length="250" mass="25372">MFPTMRCFSDFLFCMVKQSNMFCMLWIIFQTMALLVAAGGQSSGSGEGGGGNGGVVNGGMVGNAVNPGVMNGLALNGQPFLAQVVPVGGSLLIQQSGALGQAAMPQLVPIGALQQGGALPVGQVGAANGMPLQQGPLPQLANGVVPLFAVLPQANGIGGPQVPMLMQIIPVGGGNNIQQPAAGLKAGKARVKHSVPFHGMATSTRTDTPLTKVTAGEVEESSGSDSPVNAEVRLSISNLDSILTRVAKFW</sequence>
<evidence type="ECO:0000256" key="1">
    <source>
        <dbReference type="SAM" id="SignalP"/>
    </source>
</evidence>
<evidence type="ECO:0000313" key="3">
    <source>
        <dbReference type="Proteomes" id="UP000472277"/>
    </source>
</evidence>
<organism evidence="2 3">
    <name type="scientific">Salmo trutta</name>
    <name type="common">Brown trout</name>
    <dbReference type="NCBI Taxonomy" id="8032"/>
    <lineage>
        <taxon>Eukaryota</taxon>
        <taxon>Metazoa</taxon>
        <taxon>Chordata</taxon>
        <taxon>Craniata</taxon>
        <taxon>Vertebrata</taxon>
        <taxon>Euteleostomi</taxon>
        <taxon>Actinopterygii</taxon>
        <taxon>Neopterygii</taxon>
        <taxon>Teleostei</taxon>
        <taxon>Protacanthopterygii</taxon>
        <taxon>Salmoniformes</taxon>
        <taxon>Salmonidae</taxon>
        <taxon>Salmoninae</taxon>
        <taxon>Salmo</taxon>
    </lineage>
</organism>
<dbReference type="AlphaFoldDB" id="A0A674DXY2"/>
<keyword evidence="3" id="KW-1185">Reference proteome</keyword>